<evidence type="ECO:0000256" key="1">
    <source>
        <dbReference type="SAM" id="MobiDB-lite"/>
    </source>
</evidence>
<dbReference type="GO" id="GO:0002088">
    <property type="term" value="P:lens development in camera-type eye"/>
    <property type="evidence" value="ECO:0007669"/>
    <property type="project" value="TreeGrafter"/>
</dbReference>
<gene>
    <name evidence="2" type="primary">nhsb</name>
</gene>
<feature type="compositionally biased region" description="Basic and acidic residues" evidence="1">
    <location>
        <begin position="142"/>
        <end position="159"/>
    </location>
</feature>
<accession>A0AAZ1X9Q7</accession>
<reference evidence="2" key="3">
    <citation type="submission" date="2025-09" db="UniProtKB">
        <authorList>
            <consortium name="Ensembl"/>
        </authorList>
    </citation>
    <scope>IDENTIFICATION</scope>
</reference>
<dbReference type="GO" id="GO:0030154">
    <property type="term" value="P:cell differentiation"/>
    <property type="evidence" value="ECO:0007669"/>
    <property type="project" value="TreeGrafter"/>
</dbReference>
<feature type="compositionally biased region" description="Basic residues" evidence="1">
    <location>
        <begin position="178"/>
        <end position="187"/>
    </location>
</feature>
<dbReference type="PANTHER" id="PTHR23039:SF10">
    <property type="entry name" value="NANCE-HORAN SYNDROME PROTEIN ISOFORM X1"/>
    <property type="match status" value="1"/>
</dbReference>
<dbReference type="Pfam" id="PF15273">
    <property type="entry name" value="NHS"/>
    <property type="match status" value="1"/>
</dbReference>
<proteinExistence type="predicted"/>
<dbReference type="Proteomes" id="UP000472276">
    <property type="component" value="Unassembled WGS sequence"/>
</dbReference>
<feature type="compositionally biased region" description="Basic and acidic residues" evidence="1">
    <location>
        <begin position="189"/>
        <end position="227"/>
    </location>
</feature>
<organism evidence="2 3">
    <name type="scientific">Oreochromis aureus</name>
    <name type="common">Israeli tilapia</name>
    <name type="synonym">Chromis aureus</name>
    <dbReference type="NCBI Taxonomy" id="47969"/>
    <lineage>
        <taxon>Eukaryota</taxon>
        <taxon>Metazoa</taxon>
        <taxon>Chordata</taxon>
        <taxon>Craniata</taxon>
        <taxon>Vertebrata</taxon>
        <taxon>Euteleostomi</taxon>
        <taxon>Actinopterygii</taxon>
        <taxon>Neopterygii</taxon>
        <taxon>Teleostei</taxon>
        <taxon>Neoteleostei</taxon>
        <taxon>Acanthomorphata</taxon>
        <taxon>Ovalentaria</taxon>
        <taxon>Cichlomorphae</taxon>
        <taxon>Cichliformes</taxon>
        <taxon>Cichlidae</taxon>
        <taxon>African cichlids</taxon>
        <taxon>Pseudocrenilabrinae</taxon>
        <taxon>Oreochromini</taxon>
        <taxon>Oreochromis</taxon>
    </lineage>
</organism>
<dbReference type="PANTHER" id="PTHR23039">
    <property type="entry name" value="NANCE-HORAN SYNDROME PROTEIN"/>
    <property type="match status" value="1"/>
</dbReference>
<evidence type="ECO:0000313" key="2">
    <source>
        <dbReference type="Ensembl" id="ENSOABP00000064432.1"/>
    </source>
</evidence>
<dbReference type="FunFam" id="1.20.5.340:FF:000039">
    <property type="entry name" value="Nance-Horan syndrome protein isoform X1"/>
    <property type="match status" value="1"/>
</dbReference>
<name>A0AAZ1X9Q7_OREAU</name>
<evidence type="ECO:0000313" key="3">
    <source>
        <dbReference type="Proteomes" id="UP000472276"/>
    </source>
</evidence>
<feature type="compositionally biased region" description="Polar residues" evidence="1">
    <location>
        <begin position="284"/>
        <end position="293"/>
    </location>
</feature>
<sequence length="320" mass="36609">MPFAKRIVEPQLLCRHPIPNDDGLLFEDLCAISNVVLSRTLRQLSDLARHACSLFQELENDIISTNQRVWVLQNKIGQIQQTASALDPKKEAVPVSNLDIESKLSVHYQAPWHQQHNVFHPCTRPPCLEELHRNAQLSLRALHRDEQQRQRSTSRERNRVTISISVAPPMPTFPSPHTIRRQQRSRLARAQERAEREQDLDYQPRKERPVKESEIQTIQRKERPREADVQTIQRKFECFYSLHPIESCIFIPWNRKATSTGEGEGSEVLGSNRAQASAPSAPSTQDKQTNWSKENVPPSDHKSSGDSHPISSCIIPINVT</sequence>
<feature type="region of interest" description="Disordered" evidence="1">
    <location>
        <begin position="141"/>
        <end position="227"/>
    </location>
</feature>
<reference evidence="3" key="1">
    <citation type="submission" date="2020-03" db="EMBL/GenBank/DDBJ databases">
        <title>Evolution of repeat sequences and sex chromosomes of tilapia species revealed by chromosome-level genomes.</title>
        <authorList>
            <person name="Xu L."/>
            <person name="Tao W."/>
            <person name="Wang D."/>
            <person name="Zhou Q."/>
        </authorList>
    </citation>
    <scope>NUCLEOTIDE SEQUENCE [LARGE SCALE GENOMIC DNA]</scope>
    <source>
        <strain evidence="3">Israel</strain>
    </source>
</reference>
<evidence type="ECO:0008006" key="4">
    <source>
        <dbReference type="Google" id="ProtNLM"/>
    </source>
</evidence>
<keyword evidence="3" id="KW-1185">Reference proteome</keyword>
<dbReference type="Gene3D" id="1.20.5.340">
    <property type="match status" value="1"/>
</dbReference>
<dbReference type="InterPro" id="IPR024845">
    <property type="entry name" value="NHS-like"/>
</dbReference>
<dbReference type="AlphaFoldDB" id="A0AAZ1X9Q7"/>
<feature type="region of interest" description="Disordered" evidence="1">
    <location>
        <begin position="259"/>
        <end position="320"/>
    </location>
</feature>
<protein>
    <recommendedName>
        <fullName evidence="4">Nance-Horan syndrome b (congenital cataracts and dental anomalies)</fullName>
    </recommendedName>
</protein>
<reference evidence="2" key="2">
    <citation type="submission" date="2025-08" db="UniProtKB">
        <authorList>
            <consortium name="Ensembl"/>
        </authorList>
    </citation>
    <scope>IDENTIFICATION</scope>
</reference>
<dbReference type="Ensembl" id="ENSOABT00000065945.1">
    <property type="protein sequence ID" value="ENSOABP00000064432.1"/>
    <property type="gene ID" value="ENSOABG00000006017.2"/>
</dbReference>